<dbReference type="SUPFAM" id="SSF57277">
    <property type="entry name" value="Granulin repeat"/>
    <property type="match status" value="1"/>
</dbReference>
<evidence type="ECO:0000313" key="7">
    <source>
        <dbReference type="Proteomes" id="UP000694680"/>
    </source>
</evidence>
<name>A0A8C5NF21_GOUWI</name>
<comment type="subcellular location">
    <subcellularLocation>
        <location evidence="1">Secreted</location>
    </subcellularLocation>
</comment>
<accession>A0A8C5NF21</accession>
<dbReference type="Gene3D" id="2.10.25.160">
    <property type="entry name" value="Granulin"/>
    <property type="match status" value="1"/>
</dbReference>
<sequence length="87" mass="9987">VLYHKENLHLFKPFCPADNNITCNGTSLCPDGCTCCMGTVQKWECCPLPQAVCCADYRHCCPHDVTPTYSLCLGLRRYLRTRGRMWR</sequence>
<proteinExistence type="inferred from homology"/>
<reference evidence="6" key="3">
    <citation type="submission" date="2025-09" db="UniProtKB">
        <authorList>
            <consortium name="Ensembl"/>
        </authorList>
    </citation>
    <scope>IDENTIFICATION</scope>
</reference>
<dbReference type="Pfam" id="PF00396">
    <property type="entry name" value="Granulin"/>
    <property type="match status" value="1"/>
</dbReference>
<reference evidence="6" key="1">
    <citation type="submission" date="2020-06" db="EMBL/GenBank/DDBJ databases">
        <authorList>
            <consortium name="Wellcome Sanger Institute Data Sharing"/>
        </authorList>
    </citation>
    <scope>NUCLEOTIDE SEQUENCE [LARGE SCALE GENOMIC DNA]</scope>
</reference>
<dbReference type="SMART" id="SM00277">
    <property type="entry name" value="GRAN"/>
    <property type="match status" value="1"/>
</dbReference>
<evidence type="ECO:0000313" key="6">
    <source>
        <dbReference type="Ensembl" id="ENSGWIP00000050436.1"/>
    </source>
</evidence>
<evidence type="ECO:0000256" key="3">
    <source>
        <dbReference type="ARBA" id="ARBA00022525"/>
    </source>
</evidence>
<comment type="similarity">
    <text evidence="2">Belongs to the granulin family.</text>
</comment>
<evidence type="ECO:0000259" key="5">
    <source>
        <dbReference type="SMART" id="SM00277"/>
    </source>
</evidence>
<dbReference type="AlphaFoldDB" id="A0A8C5NF21"/>
<dbReference type="PANTHER" id="PTHR12274:SF3">
    <property type="entry name" value="PROGRANULIN"/>
    <property type="match status" value="1"/>
</dbReference>
<dbReference type="GO" id="GO:0005576">
    <property type="term" value="C:extracellular region"/>
    <property type="evidence" value="ECO:0007669"/>
    <property type="project" value="UniProtKB-SubCell"/>
</dbReference>
<protein>
    <recommendedName>
        <fullName evidence="5">Granulins domain-containing protein</fullName>
    </recommendedName>
</protein>
<keyword evidence="4" id="KW-1015">Disulfide bond</keyword>
<dbReference type="Proteomes" id="UP000694680">
    <property type="component" value="Chromosome 8"/>
</dbReference>
<keyword evidence="3" id="KW-0964">Secreted</keyword>
<dbReference type="InterPro" id="IPR037277">
    <property type="entry name" value="Granulin_sf"/>
</dbReference>
<evidence type="ECO:0000256" key="1">
    <source>
        <dbReference type="ARBA" id="ARBA00004613"/>
    </source>
</evidence>
<keyword evidence="7" id="KW-1185">Reference proteome</keyword>
<feature type="domain" description="Granulins" evidence="5">
    <location>
        <begin position="23"/>
        <end position="72"/>
    </location>
</feature>
<evidence type="ECO:0000256" key="2">
    <source>
        <dbReference type="ARBA" id="ARBA00010093"/>
    </source>
</evidence>
<dbReference type="InterPro" id="IPR000118">
    <property type="entry name" value="Granulin"/>
</dbReference>
<evidence type="ECO:0000256" key="4">
    <source>
        <dbReference type="ARBA" id="ARBA00023157"/>
    </source>
</evidence>
<dbReference type="Ensembl" id="ENSGWIT00000054476.1">
    <property type="protein sequence ID" value="ENSGWIP00000050436.1"/>
    <property type="gene ID" value="ENSGWIG00000024511.1"/>
</dbReference>
<dbReference type="PANTHER" id="PTHR12274">
    <property type="entry name" value="GRANULIN"/>
    <property type="match status" value="1"/>
</dbReference>
<reference evidence="6" key="2">
    <citation type="submission" date="2025-08" db="UniProtKB">
        <authorList>
            <consortium name="Ensembl"/>
        </authorList>
    </citation>
    <scope>IDENTIFICATION</scope>
</reference>
<organism evidence="6 7">
    <name type="scientific">Gouania willdenowi</name>
    <name type="common">Blunt-snouted clingfish</name>
    <name type="synonym">Lepadogaster willdenowi</name>
    <dbReference type="NCBI Taxonomy" id="441366"/>
    <lineage>
        <taxon>Eukaryota</taxon>
        <taxon>Metazoa</taxon>
        <taxon>Chordata</taxon>
        <taxon>Craniata</taxon>
        <taxon>Vertebrata</taxon>
        <taxon>Euteleostomi</taxon>
        <taxon>Actinopterygii</taxon>
        <taxon>Neopterygii</taxon>
        <taxon>Teleostei</taxon>
        <taxon>Neoteleostei</taxon>
        <taxon>Acanthomorphata</taxon>
        <taxon>Ovalentaria</taxon>
        <taxon>Blenniimorphae</taxon>
        <taxon>Blenniiformes</taxon>
        <taxon>Gobiesocoidei</taxon>
        <taxon>Gobiesocidae</taxon>
        <taxon>Gobiesocinae</taxon>
        <taxon>Gouania</taxon>
    </lineage>
</organism>
<dbReference type="InterPro" id="IPR039036">
    <property type="entry name" value="Granulin_fam"/>
</dbReference>